<dbReference type="GO" id="GO:0003677">
    <property type="term" value="F:DNA binding"/>
    <property type="evidence" value="ECO:0007669"/>
    <property type="project" value="UniProtKB-KW"/>
</dbReference>
<dbReference type="InterPro" id="IPR036388">
    <property type="entry name" value="WH-like_DNA-bd_sf"/>
</dbReference>
<dbReference type="InterPro" id="IPR039425">
    <property type="entry name" value="RNA_pol_sigma-70-like"/>
</dbReference>
<proteinExistence type="inferred from homology"/>
<dbReference type="InterPro" id="IPR013324">
    <property type="entry name" value="RNA_pol_sigma_r3/r4-like"/>
</dbReference>
<evidence type="ECO:0000256" key="5">
    <source>
        <dbReference type="ARBA" id="ARBA00023163"/>
    </source>
</evidence>
<dbReference type="Pfam" id="PF08281">
    <property type="entry name" value="Sigma70_r4_2"/>
    <property type="match status" value="1"/>
</dbReference>
<dbReference type="KEGG" id="crd:CRES_1818"/>
<keyword evidence="2" id="KW-0805">Transcription regulation</keyword>
<dbReference type="PANTHER" id="PTHR43133">
    <property type="entry name" value="RNA POLYMERASE ECF-TYPE SIGMA FACTO"/>
    <property type="match status" value="1"/>
</dbReference>
<evidence type="ECO:0000259" key="6">
    <source>
        <dbReference type="Pfam" id="PF04542"/>
    </source>
</evidence>
<organism evidence="8 9">
    <name type="scientific">Corynebacterium resistens (strain DSM 45100 / JCM 12819 / GTC 2026 / SICGH 158)</name>
    <dbReference type="NCBI Taxonomy" id="662755"/>
    <lineage>
        <taxon>Bacteria</taxon>
        <taxon>Bacillati</taxon>
        <taxon>Actinomycetota</taxon>
        <taxon>Actinomycetes</taxon>
        <taxon>Mycobacteriales</taxon>
        <taxon>Corynebacteriaceae</taxon>
        <taxon>Corynebacterium</taxon>
    </lineage>
</organism>
<dbReference type="NCBIfam" id="TIGR02937">
    <property type="entry name" value="sigma70-ECF"/>
    <property type="match status" value="1"/>
</dbReference>
<keyword evidence="3" id="KW-0731">Sigma factor</keyword>
<evidence type="ECO:0000256" key="1">
    <source>
        <dbReference type="ARBA" id="ARBA00010641"/>
    </source>
</evidence>
<dbReference type="SUPFAM" id="SSF88946">
    <property type="entry name" value="Sigma2 domain of RNA polymerase sigma factors"/>
    <property type="match status" value="1"/>
</dbReference>
<comment type="similarity">
    <text evidence="1">Belongs to the sigma-70 factor family. ECF subfamily.</text>
</comment>
<dbReference type="InterPro" id="IPR014284">
    <property type="entry name" value="RNA_pol_sigma-70_dom"/>
</dbReference>
<name>F8E1V7_CORRG</name>
<evidence type="ECO:0000313" key="9">
    <source>
        <dbReference type="Proteomes" id="UP000000492"/>
    </source>
</evidence>
<dbReference type="eggNOG" id="COG1595">
    <property type="taxonomic scope" value="Bacteria"/>
</dbReference>
<dbReference type="Gene3D" id="1.10.1740.10">
    <property type="match status" value="1"/>
</dbReference>
<keyword evidence="5" id="KW-0804">Transcription</keyword>
<evidence type="ECO:0000256" key="3">
    <source>
        <dbReference type="ARBA" id="ARBA00023082"/>
    </source>
</evidence>
<evidence type="ECO:0000259" key="7">
    <source>
        <dbReference type="Pfam" id="PF08281"/>
    </source>
</evidence>
<protein>
    <submittedName>
        <fullName evidence="8">ECF-family sigma factor D</fullName>
    </submittedName>
</protein>
<dbReference type="CDD" id="cd06171">
    <property type="entry name" value="Sigma70_r4"/>
    <property type="match status" value="1"/>
</dbReference>
<keyword evidence="4" id="KW-0238">DNA-binding</keyword>
<dbReference type="PANTHER" id="PTHR43133:SF58">
    <property type="entry name" value="ECF RNA POLYMERASE SIGMA FACTOR SIGD"/>
    <property type="match status" value="1"/>
</dbReference>
<gene>
    <name evidence="8" type="primary">sigD</name>
    <name evidence="8" type="ordered locus">CRES_1818</name>
</gene>
<dbReference type="AlphaFoldDB" id="F8E1V7"/>
<dbReference type="SUPFAM" id="SSF88659">
    <property type="entry name" value="Sigma3 and sigma4 domains of RNA polymerase sigma factors"/>
    <property type="match status" value="1"/>
</dbReference>
<dbReference type="InterPro" id="IPR007627">
    <property type="entry name" value="RNA_pol_sigma70_r2"/>
</dbReference>
<dbReference type="Pfam" id="PF04542">
    <property type="entry name" value="Sigma70_r2"/>
    <property type="match status" value="1"/>
</dbReference>
<accession>F8E1V7</accession>
<dbReference type="STRING" id="662755.CRES_1818"/>
<evidence type="ECO:0000313" key="8">
    <source>
        <dbReference type="EMBL" id="AEI10170.1"/>
    </source>
</evidence>
<dbReference type="EMBL" id="CP002857">
    <property type="protein sequence ID" value="AEI10170.1"/>
    <property type="molecule type" value="Genomic_DNA"/>
</dbReference>
<evidence type="ECO:0000256" key="2">
    <source>
        <dbReference type="ARBA" id="ARBA00023015"/>
    </source>
</evidence>
<dbReference type="InterPro" id="IPR013249">
    <property type="entry name" value="RNA_pol_sigma70_r4_t2"/>
</dbReference>
<dbReference type="Gene3D" id="1.10.10.10">
    <property type="entry name" value="Winged helix-like DNA-binding domain superfamily/Winged helix DNA-binding domain"/>
    <property type="match status" value="1"/>
</dbReference>
<dbReference type="GO" id="GO:0006352">
    <property type="term" value="P:DNA-templated transcription initiation"/>
    <property type="evidence" value="ECO:0007669"/>
    <property type="project" value="InterPro"/>
</dbReference>
<feature type="domain" description="RNA polymerase sigma-70 region 2" evidence="6">
    <location>
        <begin position="162"/>
        <end position="228"/>
    </location>
</feature>
<feature type="domain" description="RNA polymerase sigma factor 70 region 4 type 2" evidence="7">
    <location>
        <begin position="259"/>
        <end position="310"/>
    </location>
</feature>
<dbReference type="GO" id="GO:0016987">
    <property type="term" value="F:sigma factor activity"/>
    <property type="evidence" value="ECO:0007669"/>
    <property type="project" value="UniProtKB-KW"/>
</dbReference>
<dbReference type="NCBIfam" id="NF007230">
    <property type="entry name" value="PRK09648.1"/>
    <property type="match status" value="1"/>
</dbReference>
<evidence type="ECO:0000256" key="4">
    <source>
        <dbReference type="ARBA" id="ARBA00023125"/>
    </source>
</evidence>
<sequence length="320" mass="35487">MPFACTELPKGGASRADSVVYLWIWGYLNYSLIYPNDTNSYPKRGETERTLKDLSKGVLLCSVRRRGEAACCRKATKIGVLKVAVTPQSGGTGVIFSDIQIYIPHKDHSLDYAGAYLCAPAYERRKNPTMTATHDLDTAIQAAVTRAIAGEKRALQEVINLIHPPVVRYCRARVGSDKYPTADDIAQEVCLAVARAIPTYEDKGLPFMAFVYRIASNKIVDGRRAHGRDQLQPTDEVPEVEVTHDTPELEILELDACNEVVQLLDLLGEKAREIITLRVFSGYSAEETAEIMNMSAGAVRVAQFRALAKLRKHIEQNGYN</sequence>
<dbReference type="InterPro" id="IPR013325">
    <property type="entry name" value="RNA_pol_sigma_r2"/>
</dbReference>
<dbReference type="HOGENOM" id="CLU_867957_0_0_11"/>
<reference evidence="8 9" key="1">
    <citation type="journal article" date="2012" name="BMC Genomics">
        <title>Complete genome sequence, lifestyle, and multi-drug resistance of the human pathogen Corynebacterium resistens DSM 45100 isolated from blood samples of a leukemia patient.</title>
        <authorList>
            <person name="Schroder J."/>
            <person name="Maus I."/>
            <person name="Meyer K."/>
            <person name="Wordemann S."/>
            <person name="Blom J."/>
            <person name="Jaenicke S."/>
            <person name="Schneider J."/>
            <person name="Trost E."/>
            <person name="Tauch A."/>
        </authorList>
    </citation>
    <scope>NUCLEOTIDE SEQUENCE [LARGE SCALE GENOMIC DNA]</scope>
    <source>
        <strain evidence="9">DSM 45100 / JCM 12819 / CCUG 50093 / GTC 2026 / SICGH 158</strain>
    </source>
</reference>
<dbReference type="Proteomes" id="UP000000492">
    <property type="component" value="Chromosome"/>
</dbReference>
<keyword evidence="9" id="KW-1185">Reference proteome</keyword>